<name>A0A7R9LST4_9ACAR</name>
<dbReference type="EMBL" id="OC893645">
    <property type="protein sequence ID" value="CAD7647192.1"/>
    <property type="molecule type" value="Genomic_DNA"/>
</dbReference>
<protein>
    <submittedName>
        <fullName evidence="2">Uncharacterized protein</fullName>
    </submittedName>
</protein>
<evidence type="ECO:0000313" key="3">
    <source>
        <dbReference type="Proteomes" id="UP000759131"/>
    </source>
</evidence>
<evidence type="ECO:0000313" key="2">
    <source>
        <dbReference type="EMBL" id="CAD7647192.1"/>
    </source>
</evidence>
<dbReference type="Proteomes" id="UP000759131">
    <property type="component" value="Unassembled WGS sequence"/>
</dbReference>
<dbReference type="PANTHER" id="PTHR39948:SF1">
    <property type="entry name" value="GEO11419P1"/>
    <property type="match status" value="1"/>
</dbReference>
<keyword evidence="1" id="KW-1133">Transmembrane helix</keyword>
<proteinExistence type="predicted"/>
<dbReference type="EMBL" id="CAJPIZ010039070">
    <property type="protein sequence ID" value="CAG2121377.1"/>
    <property type="molecule type" value="Genomic_DNA"/>
</dbReference>
<feature type="transmembrane region" description="Helical" evidence="1">
    <location>
        <begin position="64"/>
        <end position="88"/>
    </location>
</feature>
<dbReference type="AlphaFoldDB" id="A0A7R9LST4"/>
<keyword evidence="1" id="KW-0472">Membrane</keyword>
<keyword evidence="3" id="KW-1185">Reference proteome</keyword>
<sequence>MWKFSPILVEAPASRNQSHGTTPVFYDSRRNPYHLPQSHISSHQTVATGPAQLSSPLTQCFWTFFWLAIMLFIAIPIGLISCQLYVLLSPISAFITCFAKVTDFLLRLSHMPLGCAQNMVNAKPLCSL</sequence>
<gene>
    <name evidence="2" type="ORF">OSB1V03_LOCUS21323</name>
</gene>
<accession>A0A7R9LST4</accession>
<evidence type="ECO:0000256" key="1">
    <source>
        <dbReference type="SAM" id="Phobius"/>
    </source>
</evidence>
<dbReference type="PANTHER" id="PTHR39948">
    <property type="entry name" value="GEO11419P1"/>
    <property type="match status" value="1"/>
</dbReference>
<keyword evidence="1" id="KW-0812">Transmembrane</keyword>
<organism evidence="2">
    <name type="scientific">Medioppia subpectinata</name>
    <dbReference type="NCBI Taxonomy" id="1979941"/>
    <lineage>
        <taxon>Eukaryota</taxon>
        <taxon>Metazoa</taxon>
        <taxon>Ecdysozoa</taxon>
        <taxon>Arthropoda</taxon>
        <taxon>Chelicerata</taxon>
        <taxon>Arachnida</taxon>
        <taxon>Acari</taxon>
        <taxon>Acariformes</taxon>
        <taxon>Sarcoptiformes</taxon>
        <taxon>Oribatida</taxon>
        <taxon>Brachypylina</taxon>
        <taxon>Oppioidea</taxon>
        <taxon>Oppiidae</taxon>
        <taxon>Medioppia</taxon>
    </lineage>
</organism>
<reference evidence="2" key="1">
    <citation type="submission" date="2020-11" db="EMBL/GenBank/DDBJ databases">
        <authorList>
            <person name="Tran Van P."/>
        </authorList>
    </citation>
    <scope>NUCLEOTIDE SEQUENCE</scope>
</reference>
<dbReference type="OrthoDB" id="6484224at2759"/>